<gene>
    <name evidence="2" type="ORF">CSOJ01_02368</name>
</gene>
<dbReference type="EMBL" id="WIGN01000021">
    <property type="protein sequence ID" value="KAF6817446.1"/>
    <property type="molecule type" value="Genomic_DNA"/>
</dbReference>
<sequence length="117" mass="12570">MKLVLALAATAAVPAVAESCTTYFAKNVATVRGGITWTFNNENSGHWSWNADIGDGVIQDDAWLYFDGKKNHNSAVIRISYKDGTSGLIQPPNGRDGWCTIPAGKQNNIASVVSWAN</sequence>
<reference evidence="2 3" key="1">
    <citation type="journal article" date="2020" name="Phytopathology">
        <title>Genome Sequence Resources of Colletotrichum truncatum, C. plurivorum, C. musicola, and C. sojae: Four Species Pathogenic to Soybean (Glycine max).</title>
        <authorList>
            <person name="Rogerio F."/>
            <person name="Boufleur T.R."/>
            <person name="Ciampi-Guillardi M."/>
            <person name="Sukno S.A."/>
            <person name="Thon M.R."/>
            <person name="Massola Junior N.S."/>
            <person name="Baroncelli R."/>
        </authorList>
    </citation>
    <scope>NUCLEOTIDE SEQUENCE [LARGE SCALE GENOMIC DNA]</scope>
    <source>
        <strain evidence="2 3">LFN0009</strain>
    </source>
</reference>
<evidence type="ECO:0000313" key="3">
    <source>
        <dbReference type="Proteomes" id="UP000652219"/>
    </source>
</evidence>
<keyword evidence="3" id="KW-1185">Reference proteome</keyword>
<comment type="caution">
    <text evidence="2">The sequence shown here is derived from an EMBL/GenBank/DDBJ whole genome shotgun (WGS) entry which is preliminary data.</text>
</comment>
<feature type="chain" id="PRO_5034248098" evidence="1">
    <location>
        <begin position="18"/>
        <end position="117"/>
    </location>
</feature>
<name>A0A8H6JRB1_9PEZI</name>
<protein>
    <submittedName>
        <fullName evidence="2">Uncharacterized protein</fullName>
    </submittedName>
</protein>
<proteinExistence type="predicted"/>
<dbReference type="Proteomes" id="UP000652219">
    <property type="component" value="Unassembled WGS sequence"/>
</dbReference>
<keyword evidence="1" id="KW-0732">Signal</keyword>
<organism evidence="2 3">
    <name type="scientific">Colletotrichum sojae</name>
    <dbReference type="NCBI Taxonomy" id="2175907"/>
    <lineage>
        <taxon>Eukaryota</taxon>
        <taxon>Fungi</taxon>
        <taxon>Dikarya</taxon>
        <taxon>Ascomycota</taxon>
        <taxon>Pezizomycotina</taxon>
        <taxon>Sordariomycetes</taxon>
        <taxon>Hypocreomycetidae</taxon>
        <taxon>Glomerellales</taxon>
        <taxon>Glomerellaceae</taxon>
        <taxon>Colletotrichum</taxon>
        <taxon>Colletotrichum orchidearum species complex</taxon>
    </lineage>
</organism>
<evidence type="ECO:0000256" key="1">
    <source>
        <dbReference type="SAM" id="SignalP"/>
    </source>
</evidence>
<accession>A0A8H6JRB1</accession>
<feature type="signal peptide" evidence="1">
    <location>
        <begin position="1"/>
        <end position="17"/>
    </location>
</feature>
<evidence type="ECO:0000313" key="2">
    <source>
        <dbReference type="EMBL" id="KAF6817446.1"/>
    </source>
</evidence>
<dbReference type="AlphaFoldDB" id="A0A8H6JRB1"/>